<evidence type="ECO:0000313" key="1">
    <source>
        <dbReference type="EMBL" id="KAJ7528712.1"/>
    </source>
</evidence>
<protein>
    <submittedName>
        <fullName evidence="1">Uncharacterized protein</fullName>
    </submittedName>
</protein>
<name>A0ACC2BG88_DIPCM</name>
<keyword evidence="2" id="KW-1185">Reference proteome</keyword>
<reference evidence="2" key="1">
    <citation type="journal article" date="2024" name="Proc. Natl. Acad. Sci. U.S.A.">
        <title>Extraordinary preservation of gene collinearity over three hundred million years revealed in homosporous lycophytes.</title>
        <authorList>
            <person name="Li C."/>
            <person name="Wickell D."/>
            <person name="Kuo L.Y."/>
            <person name="Chen X."/>
            <person name="Nie B."/>
            <person name="Liao X."/>
            <person name="Peng D."/>
            <person name="Ji J."/>
            <person name="Jenkins J."/>
            <person name="Williams M."/>
            <person name="Shu S."/>
            <person name="Plott C."/>
            <person name="Barry K."/>
            <person name="Rajasekar S."/>
            <person name="Grimwood J."/>
            <person name="Han X."/>
            <person name="Sun S."/>
            <person name="Hou Z."/>
            <person name="He W."/>
            <person name="Dai G."/>
            <person name="Sun C."/>
            <person name="Schmutz J."/>
            <person name="Leebens-Mack J.H."/>
            <person name="Li F.W."/>
            <person name="Wang L."/>
        </authorList>
    </citation>
    <scope>NUCLEOTIDE SEQUENCE [LARGE SCALE GENOMIC DNA]</scope>
    <source>
        <strain evidence="2">cv. PW_Plant_1</strain>
    </source>
</reference>
<gene>
    <name evidence="1" type="ORF">O6H91_15G015400</name>
</gene>
<dbReference type="Proteomes" id="UP001162992">
    <property type="component" value="Chromosome 15"/>
</dbReference>
<accession>A0ACC2BG88</accession>
<sequence>MTSDASPARHGEISSNSPVAAVRPSSQIAAEMIGTFILVFAGCGSAMVDTKSQGSITHFGVSVSFGLVVMIVIYSIGHISGAHINPAVTIAFATVRHFPWSQVPAYIGAQLLSAIGAAFLLSAIFNPVANIGATIPAGSAAQSFVLEILITYILMFVVSAVATDTRAIGELAGLAVGSTVALNAIFAGPISGASMNPARSLGPAIAANNYKSIWVYIVGPTLGAVLGALSYNMIRLPQEENQKIEPRSRSFKR</sequence>
<organism evidence="1 2">
    <name type="scientific">Diphasiastrum complanatum</name>
    <name type="common">Issler's clubmoss</name>
    <name type="synonym">Lycopodium complanatum</name>
    <dbReference type="NCBI Taxonomy" id="34168"/>
    <lineage>
        <taxon>Eukaryota</taxon>
        <taxon>Viridiplantae</taxon>
        <taxon>Streptophyta</taxon>
        <taxon>Embryophyta</taxon>
        <taxon>Tracheophyta</taxon>
        <taxon>Lycopodiopsida</taxon>
        <taxon>Lycopodiales</taxon>
        <taxon>Lycopodiaceae</taxon>
        <taxon>Lycopodioideae</taxon>
        <taxon>Diphasiastrum</taxon>
    </lineage>
</organism>
<dbReference type="EMBL" id="CM055106">
    <property type="protein sequence ID" value="KAJ7528712.1"/>
    <property type="molecule type" value="Genomic_DNA"/>
</dbReference>
<proteinExistence type="predicted"/>
<evidence type="ECO:0000313" key="2">
    <source>
        <dbReference type="Proteomes" id="UP001162992"/>
    </source>
</evidence>
<comment type="caution">
    <text evidence="1">The sequence shown here is derived from an EMBL/GenBank/DDBJ whole genome shotgun (WGS) entry which is preliminary data.</text>
</comment>